<protein>
    <submittedName>
        <fullName evidence="3">2-polyprenyl-6-methoxyphenol hydroxylase-like FAD-dependent oxidoreductase</fullName>
    </submittedName>
</protein>
<name>A0ABS4X8G4_9MICC</name>
<evidence type="ECO:0000313" key="4">
    <source>
        <dbReference type="Proteomes" id="UP001296993"/>
    </source>
</evidence>
<evidence type="ECO:0000256" key="1">
    <source>
        <dbReference type="ARBA" id="ARBA00023002"/>
    </source>
</evidence>
<evidence type="ECO:0000313" key="3">
    <source>
        <dbReference type="EMBL" id="MBP2384765.1"/>
    </source>
</evidence>
<organism evidence="3 4">
    <name type="scientific">Paeniglutamicibacter kerguelensis</name>
    <dbReference type="NCBI Taxonomy" id="254788"/>
    <lineage>
        <taxon>Bacteria</taxon>
        <taxon>Bacillati</taxon>
        <taxon>Actinomycetota</taxon>
        <taxon>Actinomycetes</taxon>
        <taxon>Micrococcales</taxon>
        <taxon>Micrococcaceae</taxon>
        <taxon>Paeniglutamicibacter</taxon>
    </lineage>
</organism>
<gene>
    <name evidence="3" type="ORF">JOF47_000276</name>
</gene>
<dbReference type="Proteomes" id="UP001296993">
    <property type="component" value="Unassembled WGS sequence"/>
</dbReference>
<dbReference type="PRINTS" id="PR00420">
    <property type="entry name" value="RNGMNOXGNASE"/>
</dbReference>
<dbReference type="PANTHER" id="PTHR43476:SF3">
    <property type="entry name" value="FAD-BINDING MONOOXYGENASE"/>
    <property type="match status" value="1"/>
</dbReference>
<feature type="domain" description="FAD-binding" evidence="2">
    <location>
        <begin position="23"/>
        <end position="273"/>
    </location>
</feature>
<dbReference type="InterPro" id="IPR050631">
    <property type="entry name" value="PheA/TfdB_FAD_monoxygenase"/>
</dbReference>
<sequence length="320" mass="35184">MEQGIRISRGVGMSRRRVIAELDFSSLPVLHPFVLSLPQDRTVQRLRDRLCEVDGEALMGGVEFQRFTSRPDHHRVWACSADGESRELECRILIGADGSHSPLREAAGIRRTGQTHPDHYVMGDYFDSTGFGPVAALFLHPEGIVESFPLPGGVRRWVARVGKEDRGDLAVLVARRTGHRLDPASNSMHSRFRTSSYLVDRMNHGRIVLIGDAAHEISPIGGQGMTLGLLDAEELAPLLALAVNGRLPGEQFNGILDRFSSRRMAAARTAARQARINMVLGRPLGPSFIPLRDALASRAFASERFSASVARTFTMSNTAR</sequence>
<reference evidence="3 4" key="1">
    <citation type="submission" date="2021-03" db="EMBL/GenBank/DDBJ databases">
        <title>Sequencing the genomes of 1000 actinobacteria strains.</title>
        <authorList>
            <person name="Klenk H.-P."/>
        </authorList>
    </citation>
    <scope>NUCLEOTIDE SEQUENCE [LARGE SCALE GENOMIC DNA]</scope>
    <source>
        <strain evidence="3 4">DSM 15797</strain>
    </source>
</reference>
<dbReference type="Gene3D" id="3.50.50.60">
    <property type="entry name" value="FAD/NAD(P)-binding domain"/>
    <property type="match status" value="1"/>
</dbReference>
<dbReference type="Pfam" id="PF01494">
    <property type="entry name" value="FAD_binding_3"/>
    <property type="match status" value="1"/>
</dbReference>
<evidence type="ECO:0000259" key="2">
    <source>
        <dbReference type="Pfam" id="PF01494"/>
    </source>
</evidence>
<dbReference type="Gene3D" id="3.30.70.2450">
    <property type="match status" value="1"/>
</dbReference>
<dbReference type="EMBL" id="JAGIOF010000001">
    <property type="protein sequence ID" value="MBP2384765.1"/>
    <property type="molecule type" value="Genomic_DNA"/>
</dbReference>
<keyword evidence="4" id="KW-1185">Reference proteome</keyword>
<dbReference type="InterPro" id="IPR002938">
    <property type="entry name" value="FAD-bd"/>
</dbReference>
<dbReference type="InterPro" id="IPR036188">
    <property type="entry name" value="FAD/NAD-bd_sf"/>
</dbReference>
<dbReference type="PANTHER" id="PTHR43476">
    <property type="entry name" value="3-(3-HYDROXY-PHENYL)PROPIONATE/3-HYDROXYCINNAMIC ACID HYDROXYLASE"/>
    <property type="match status" value="1"/>
</dbReference>
<accession>A0ABS4X8G4</accession>
<comment type="caution">
    <text evidence="3">The sequence shown here is derived from an EMBL/GenBank/DDBJ whole genome shotgun (WGS) entry which is preliminary data.</text>
</comment>
<dbReference type="SUPFAM" id="SSF51905">
    <property type="entry name" value="FAD/NAD(P)-binding domain"/>
    <property type="match status" value="1"/>
</dbReference>
<keyword evidence="1" id="KW-0560">Oxidoreductase</keyword>
<proteinExistence type="predicted"/>